<reference evidence="1 2" key="1">
    <citation type="submission" date="2019-09" db="EMBL/GenBank/DDBJ databases">
        <title>Gimesia benthica sp. nov., a novel bacterium isolated from deep-sea water of the Northwest Indian Ocean.</title>
        <authorList>
            <person name="Dai X."/>
        </authorList>
    </citation>
    <scope>NUCLEOTIDE SEQUENCE [LARGE SCALE GENOMIC DNA]</scope>
    <source>
        <strain evidence="1 2">E7</strain>
    </source>
</reference>
<protein>
    <submittedName>
        <fullName evidence="1">Class I SAM-dependent methyltransferase</fullName>
    </submittedName>
</protein>
<accession>A0A6I6AJ73</accession>
<dbReference type="Pfam" id="PF13489">
    <property type="entry name" value="Methyltransf_23"/>
    <property type="match status" value="1"/>
</dbReference>
<dbReference type="AlphaFoldDB" id="A0A6I6AJ73"/>
<dbReference type="SUPFAM" id="SSF53335">
    <property type="entry name" value="S-adenosyl-L-methionine-dependent methyltransferases"/>
    <property type="match status" value="1"/>
</dbReference>
<dbReference type="EMBL" id="CP043930">
    <property type="protein sequence ID" value="QGQ25181.1"/>
    <property type="molecule type" value="Genomic_DNA"/>
</dbReference>
<organism evidence="1 2">
    <name type="scientific">Gimesia benthica</name>
    <dbReference type="NCBI Taxonomy" id="2608982"/>
    <lineage>
        <taxon>Bacteria</taxon>
        <taxon>Pseudomonadati</taxon>
        <taxon>Planctomycetota</taxon>
        <taxon>Planctomycetia</taxon>
        <taxon>Planctomycetales</taxon>
        <taxon>Planctomycetaceae</taxon>
        <taxon>Gimesia</taxon>
    </lineage>
</organism>
<keyword evidence="2" id="KW-1185">Reference proteome</keyword>
<dbReference type="CDD" id="cd02440">
    <property type="entry name" value="AdoMet_MTases"/>
    <property type="match status" value="1"/>
</dbReference>
<dbReference type="InterPro" id="IPR029063">
    <property type="entry name" value="SAM-dependent_MTases_sf"/>
</dbReference>
<dbReference type="Gene3D" id="3.40.50.150">
    <property type="entry name" value="Vaccinia Virus protein VP39"/>
    <property type="match status" value="1"/>
</dbReference>
<dbReference type="GO" id="GO:0032259">
    <property type="term" value="P:methylation"/>
    <property type="evidence" value="ECO:0007669"/>
    <property type="project" value="UniProtKB-KW"/>
</dbReference>
<proteinExistence type="predicted"/>
<evidence type="ECO:0000313" key="1">
    <source>
        <dbReference type="EMBL" id="QGQ25181.1"/>
    </source>
</evidence>
<keyword evidence="1" id="KW-0808">Transferase</keyword>
<keyword evidence="1" id="KW-0489">Methyltransferase</keyword>
<dbReference type="GO" id="GO:0008168">
    <property type="term" value="F:methyltransferase activity"/>
    <property type="evidence" value="ECO:0007669"/>
    <property type="project" value="UniProtKB-KW"/>
</dbReference>
<dbReference type="Proteomes" id="UP000427281">
    <property type="component" value="Chromosome"/>
</dbReference>
<gene>
    <name evidence="1" type="ORF">F1728_21930</name>
</gene>
<name>A0A6I6AJ73_9PLAN</name>
<dbReference type="RefSeq" id="WP_155365870.1">
    <property type="nucleotide sequence ID" value="NZ_CP043930.1"/>
</dbReference>
<evidence type="ECO:0000313" key="2">
    <source>
        <dbReference type="Proteomes" id="UP000427281"/>
    </source>
</evidence>
<dbReference type="KEGG" id="gim:F1728_21930"/>
<sequence length="320" mass="36886">MTDTMTMDKVSTKLSGALAKSTGEAMKDKVFYLNKGRRHWIQSAEWIKDHGFSWPEDVLEIPEEVLIQFLPGRSFPSKQWGQKEWNNPPRNSSVVMREISASKLSGTGVEFGAGANPYPVPMDCRVKYADLLTAEQLESELYPGQVCHDLIMPDLQSDFDTFNGIEDESMDFIIGCHVIEHTKSPISVIKNAYQKLRPGGQLVLVIPDKEKTFDRARELTTLDHLVLDHESPDRARDYDHYIDFYTNATAYNTPADQLQATIQENFDKEFAIHYHVWNYKSFSSMVDYIQNNVIRWSDVWSQPTLNHPEFDIEFYFVLTK</sequence>